<dbReference type="InterPro" id="IPR008927">
    <property type="entry name" value="6-PGluconate_DH-like_C_sf"/>
</dbReference>
<dbReference type="EMBL" id="JBHMAH010000015">
    <property type="protein sequence ID" value="MFB9860792.1"/>
    <property type="molecule type" value="Genomic_DNA"/>
</dbReference>
<evidence type="ECO:0000259" key="1">
    <source>
        <dbReference type="Pfam" id="PF08125"/>
    </source>
</evidence>
<reference evidence="2 3" key="1">
    <citation type="submission" date="2024-09" db="EMBL/GenBank/DDBJ databases">
        <authorList>
            <person name="Sun Q."/>
            <person name="Mori K."/>
        </authorList>
    </citation>
    <scope>NUCLEOTIDE SEQUENCE [LARGE SCALE GENOMIC DNA]</scope>
    <source>
        <strain evidence="2 3">JCM 12822</strain>
    </source>
</reference>
<dbReference type="PANTHER" id="PTHR30524:SF0">
    <property type="entry name" value="ALTRONATE OXIDOREDUCTASE-RELATED"/>
    <property type="match status" value="1"/>
</dbReference>
<dbReference type="Proteomes" id="UP001589740">
    <property type="component" value="Unassembled WGS sequence"/>
</dbReference>
<protein>
    <recommendedName>
        <fullName evidence="1">Mannitol dehydrogenase C-terminal domain-containing protein</fullName>
    </recommendedName>
</protein>
<dbReference type="Pfam" id="PF08125">
    <property type="entry name" value="Mannitol_dh_C"/>
    <property type="match status" value="1"/>
</dbReference>
<feature type="domain" description="Mannitol dehydrogenase C-terminal" evidence="1">
    <location>
        <begin position="17"/>
        <end position="158"/>
    </location>
</feature>
<dbReference type="SUPFAM" id="SSF48179">
    <property type="entry name" value="6-phosphogluconate dehydrogenase C-terminal domain-like"/>
    <property type="match status" value="1"/>
</dbReference>
<name>A0ABV5Z3U5_9STAP</name>
<keyword evidence="3" id="KW-1185">Reference proteome</keyword>
<dbReference type="Gene3D" id="1.10.1040.10">
    <property type="entry name" value="N-(1-d-carboxylethyl)-l-norvaline Dehydrogenase, domain 2"/>
    <property type="match status" value="1"/>
</dbReference>
<gene>
    <name evidence="2" type="ORF">ACFFLE_06660</name>
</gene>
<evidence type="ECO:0000313" key="3">
    <source>
        <dbReference type="Proteomes" id="UP001589740"/>
    </source>
</evidence>
<organism evidence="2 3">
    <name type="scientific">Salinicoccus siamensis</name>
    <dbReference type="NCBI Taxonomy" id="381830"/>
    <lineage>
        <taxon>Bacteria</taxon>
        <taxon>Bacillati</taxon>
        <taxon>Bacillota</taxon>
        <taxon>Bacilli</taxon>
        <taxon>Bacillales</taxon>
        <taxon>Staphylococcaceae</taxon>
        <taxon>Salinicoccus</taxon>
    </lineage>
</organism>
<sequence length="189" mass="21588">MSWIGEARLDGVTYVEDLIPFIERKLFTVNTGHAAIAYYGKTLGFKTVAEAMTNEKVEVFLRNVLNETMLYLTSNYDFTEAQQLSYIEKIIARFKNPHLSDDLDRVGRGVMRKLSAGDRIMKPLIYLEKNNLSCNALTELAVYALEFNNPNDPEVKERDEQIAQVGLETFLAKHSTLNDGLIQKIEEYL</sequence>
<dbReference type="PANTHER" id="PTHR30524">
    <property type="entry name" value="MANNITOL-1-PHOSPHATE 5-DEHYDROGENASE"/>
    <property type="match status" value="1"/>
</dbReference>
<dbReference type="InterPro" id="IPR013328">
    <property type="entry name" value="6PGD_dom2"/>
</dbReference>
<dbReference type="InterPro" id="IPR013118">
    <property type="entry name" value="Mannitol_DH_C"/>
</dbReference>
<accession>A0ABV5Z3U5</accession>
<comment type="caution">
    <text evidence="2">The sequence shown here is derived from an EMBL/GenBank/DDBJ whole genome shotgun (WGS) entry which is preliminary data.</text>
</comment>
<dbReference type="RefSeq" id="WP_380570367.1">
    <property type="nucleotide sequence ID" value="NZ_JBHMAH010000015.1"/>
</dbReference>
<evidence type="ECO:0000313" key="2">
    <source>
        <dbReference type="EMBL" id="MFB9860792.1"/>
    </source>
</evidence>
<proteinExistence type="predicted"/>